<dbReference type="EMBL" id="PVZC01000015">
    <property type="protein sequence ID" value="PRX90941.1"/>
    <property type="molecule type" value="Genomic_DNA"/>
</dbReference>
<dbReference type="PANTHER" id="PTHR36454">
    <property type="entry name" value="LMO2823 PROTEIN"/>
    <property type="match status" value="1"/>
</dbReference>
<evidence type="ECO:0000313" key="2">
    <source>
        <dbReference type="Proteomes" id="UP000237846"/>
    </source>
</evidence>
<gene>
    <name evidence="1" type="ORF">CLV72_11537</name>
</gene>
<comment type="caution">
    <text evidence="1">The sequence shown here is derived from an EMBL/GenBank/DDBJ whole genome shotgun (WGS) entry which is preliminary data.</text>
</comment>
<keyword evidence="2" id="KW-1185">Reference proteome</keyword>
<protein>
    <submittedName>
        <fullName evidence="1">Uncharacterized protein (DUF1015 family)</fullName>
    </submittedName>
</protein>
<accession>A0A2T0PPW0</accession>
<sequence>MTFGAPPCRTVNGAAAARDDEGGMGAQVHDGGAEDGRLTLAPFRGLRYAAEHVSDLGAVTTPPYDLVDDPAQLRERDPYNAVRLILPRASDPAQRYAAAMRLLRRWTGDAVLVRDDEPALYVYEQVLPGPHGGLRQRGLIGALGIGDRDGPAVLPHEEVSPEPVADRARLIAATGSNLEPIYLLYDGGSGGRRGAASRLTDETADTLPPLLRADTPDGAVHRIWRLTEPARLAAVAEDLARRRALLADGHHRYAAYRIVRRAHRAAGHGPGPWDRGLALLVDSTAHPPLLGAIHRVLPGLPPDRAAAEAARVCQVKRIGADPERALAALAAAAGQGPAFLLADGAAAYLATGPDPLVLRAAYEADGVAGRSARWRRLETAVLDHLLLPRVWHLAEAPGGDSGRAVPGADRAVRLVHDDASTALRTARRLGGTAVVLPALTVAAVREVAAAGERTPRKSTSFGPKPRSGLVIRLID</sequence>
<proteinExistence type="predicted"/>
<dbReference type="PANTHER" id="PTHR36454:SF1">
    <property type="entry name" value="DUF1015 DOMAIN-CONTAINING PROTEIN"/>
    <property type="match status" value="1"/>
</dbReference>
<reference evidence="1 2" key="1">
    <citation type="submission" date="2018-03" db="EMBL/GenBank/DDBJ databases">
        <title>Genomic Encyclopedia of Archaeal and Bacterial Type Strains, Phase II (KMG-II): from individual species to whole genera.</title>
        <authorList>
            <person name="Goeker M."/>
        </authorList>
    </citation>
    <scope>NUCLEOTIDE SEQUENCE [LARGE SCALE GENOMIC DNA]</scope>
    <source>
        <strain evidence="1 2">DSM 45601</strain>
    </source>
</reference>
<organism evidence="1 2">
    <name type="scientific">Allonocardiopsis opalescens</name>
    <dbReference type="NCBI Taxonomy" id="1144618"/>
    <lineage>
        <taxon>Bacteria</taxon>
        <taxon>Bacillati</taxon>
        <taxon>Actinomycetota</taxon>
        <taxon>Actinomycetes</taxon>
        <taxon>Streptosporangiales</taxon>
        <taxon>Allonocardiopsis</taxon>
    </lineage>
</organism>
<dbReference type="Proteomes" id="UP000237846">
    <property type="component" value="Unassembled WGS sequence"/>
</dbReference>
<evidence type="ECO:0000313" key="1">
    <source>
        <dbReference type="EMBL" id="PRX90941.1"/>
    </source>
</evidence>
<dbReference type="AlphaFoldDB" id="A0A2T0PPW0"/>
<name>A0A2T0PPW0_9ACTN</name>
<dbReference type="Pfam" id="PF06245">
    <property type="entry name" value="DUF1015"/>
    <property type="match status" value="1"/>
</dbReference>
<dbReference type="InterPro" id="IPR008323">
    <property type="entry name" value="UCP033563"/>
</dbReference>